<dbReference type="Proteomes" id="UP001315686">
    <property type="component" value="Unassembled WGS sequence"/>
</dbReference>
<dbReference type="EMBL" id="JADQAZ010000002">
    <property type="protein sequence ID" value="MBT0958363.1"/>
    <property type="molecule type" value="Genomic_DNA"/>
</dbReference>
<evidence type="ECO:0000313" key="1">
    <source>
        <dbReference type="EMBL" id="MBT0958363.1"/>
    </source>
</evidence>
<sequence length="69" mass="7721">MTILEDVSDLIKQRSPSALCDDCIAEKLKLSVRQHANHKTRELAVMKGFDRRPDVCSSCGAEKLVIRHG</sequence>
<gene>
    <name evidence="1" type="ORF">IV417_13305</name>
</gene>
<protein>
    <submittedName>
        <fullName evidence="1">Uncharacterized protein</fullName>
    </submittedName>
</protein>
<name>A0AAP2G4X3_9RHOB</name>
<proteinExistence type="predicted"/>
<keyword evidence="2" id="KW-1185">Reference proteome</keyword>
<reference evidence="1 2" key="1">
    <citation type="journal article" date="2021" name="Arch. Microbiol.">
        <title>Harenicola maris gen. nov., sp. nov. isolated from the Sea of Japan shallow sediments.</title>
        <authorList>
            <person name="Romanenko L.A."/>
            <person name="Kurilenko V.V."/>
            <person name="Chernysheva N.Y."/>
            <person name="Tekutyeva L.A."/>
            <person name="Velansky P.V."/>
            <person name="Svetashev V.I."/>
            <person name="Isaeva M.P."/>
        </authorList>
    </citation>
    <scope>NUCLEOTIDE SEQUENCE [LARGE SCALE GENOMIC DNA]</scope>
    <source>
        <strain evidence="1 2">KMM 3653</strain>
    </source>
</reference>
<accession>A0AAP2G4X3</accession>
<dbReference type="RefSeq" id="WP_327794567.1">
    <property type="nucleotide sequence ID" value="NZ_JADQAZ010000002.1"/>
</dbReference>
<dbReference type="AlphaFoldDB" id="A0AAP2G4X3"/>
<comment type="caution">
    <text evidence="1">The sequence shown here is derived from an EMBL/GenBank/DDBJ whole genome shotgun (WGS) entry which is preliminary data.</text>
</comment>
<evidence type="ECO:0000313" key="2">
    <source>
        <dbReference type="Proteomes" id="UP001315686"/>
    </source>
</evidence>
<organism evidence="1 2">
    <name type="scientific">Harenicola maris</name>
    <dbReference type="NCBI Taxonomy" id="2841044"/>
    <lineage>
        <taxon>Bacteria</taxon>
        <taxon>Pseudomonadati</taxon>
        <taxon>Pseudomonadota</taxon>
        <taxon>Alphaproteobacteria</taxon>
        <taxon>Rhodobacterales</taxon>
        <taxon>Paracoccaceae</taxon>
        <taxon>Harenicola</taxon>
    </lineage>
</organism>